<dbReference type="RefSeq" id="XP_028146044.1">
    <property type="nucleotide sequence ID" value="XM_028290243.1"/>
</dbReference>
<keyword evidence="1" id="KW-0479">Metal-binding</keyword>
<dbReference type="GO" id="GO:0016567">
    <property type="term" value="P:protein ubiquitination"/>
    <property type="evidence" value="ECO:0007669"/>
    <property type="project" value="UniProtKB-UniPathway"/>
</dbReference>
<dbReference type="SUPFAM" id="SSF49599">
    <property type="entry name" value="TRAF domain-like"/>
    <property type="match status" value="1"/>
</dbReference>
<reference evidence="8" key="1">
    <citation type="submission" date="2025-04" db="UniProtKB">
        <authorList>
            <consortium name="RefSeq"/>
        </authorList>
    </citation>
    <scope>IDENTIFICATION</scope>
    <source>
        <tissue evidence="8">Whole insect</tissue>
    </source>
</reference>
<evidence type="ECO:0000259" key="5">
    <source>
        <dbReference type="PROSITE" id="PS51081"/>
    </source>
</evidence>
<dbReference type="EnsemblMetazoa" id="XM_028290243.2">
    <property type="protein sequence ID" value="XP_028146044.1"/>
    <property type="gene ID" value="LOC114339586"/>
</dbReference>
<proteinExistence type="predicted"/>
<evidence type="ECO:0000313" key="8">
    <source>
        <dbReference type="RefSeq" id="XP_028146044.1"/>
    </source>
</evidence>
<evidence type="ECO:0000256" key="4">
    <source>
        <dbReference type="PROSITE-ProRule" id="PRU00455"/>
    </source>
</evidence>
<evidence type="ECO:0000313" key="7">
    <source>
        <dbReference type="Proteomes" id="UP001652700"/>
    </source>
</evidence>
<dbReference type="SMART" id="SM00355">
    <property type="entry name" value="ZnF_C2H2"/>
    <property type="match status" value="2"/>
</dbReference>
<dbReference type="AlphaFoldDB" id="A0A6P7GA76"/>
<dbReference type="PROSITE" id="PS51081">
    <property type="entry name" value="ZF_SIAH"/>
    <property type="match status" value="1"/>
</dbReference>
<dbReference type="InterPro" id="IPR004162">
    <property type="entry name" value="SINA-like_animal"/>
</dbReference>
<sequence>MVLIIPDNILDTLLCSFCHKYLSVKPVKIYPNRRIQCGRCVDVDKKEPALRKSQGVESLYGKIAEHVLFKCVNRFDGCRELLTYSQVRDHEKICLEKNYKCPICDEEMASFMMFQHFHFKHKNAVLDCPTLVFNLKDYLEMPSVYIYQEGDNLFFLYISYSKSENTLKLDLVYMGSFKLAKNIYHEFTVGSENKEFDIVLKPKPCTDDFTVYISHMSKFIQIKFKLIDRNVKVLTAPELSRHHVAPAHPNETPDVSTPILNNSLQGSQIEYTSKFNLKCKVCQEYCMFSITDNPIDAYYIDEKNNYTCYYCYEAFKFNPSTTRYLKRTHPLDIFDTMKFSKWNCSKCSTEIEFSDMRSHEINCKLGRQFTCPIGNCYEKGTVNQMIKHMKDHNCLAFSSYFRKPAGTFSCYVFVREYIVYLIQFTNAYKNNIYNPYEIRMKIVAKTDNDEKVTKIDNDLTITRQQCGINRPYIMMFDSNNDIWGRSPVHKHELPFVKVIVI</sequence>
<dbReference type="InterPro" id="IPR013083">
    <property type="entry name" value="Znf_RING/FYVE/PHD"/>
</dbReference>
<dbReference type="GO" id="GO:0043161">
    <property type="term" value="P:proteasome-mediated ubiquitin-dependent protein catabolic process"/>
    <property type="evidence" value="ECO:0007669"/>
    <property type="project" value="TreeGrafter"/>
</dbReference>
<evidence type="ECO:0000256" key="3">
    <source>
        <dbReference type="ARBA" id="ARBA00022833"/>
    </source>
</evidence>
<gene>
    <name evidence="8" type="primary">LOC114339586</name>
</gene>
<evidence type="ECO:0000256" key="2">
    <source>
        <dbReference type="ARBA" id="ARBA00022771"/>
    </source>
</evidence>
<dbReference type="UniPathway" id="UPA00143"/>
<dbReference type="GO" id="GO:0031624">
    <property type="term" value="F:ubiquitin conjugating enzyme binding"/>
    <property type="evidence" value="ECO:0007669"/>
    <property type="project" value="TreeGrafter"/>
</dbReference>
<dbReference type="OrthoDB" id="6780401at2759"/>
<dbReference type="InterPro" id="IPR013010">
    <property type="entry name" value="Znf_SIAH"/>
</dbReference>
<keyword evidence="2 4" id="KW-0863">Zinc-finger</keyword>
<dbReference type="GeneID" id="114339586"/>
<evidence type="ECO:0000256" key="1">
    <source>
        <dbReference type="ARBA" id="ARBA00022723"/>
    </source>
</evidence>
<feature type="domain" description="SIAH-type" evidence="5">
    <location>
        <begin position="66"/>
        <end position="122"/>
    </location>
</feature>
<dbReference type="KEGG" id="dvv:114339586"/>
<dbReference type="Proteomes" id="UP001652700">
    <property type="component" value="Unplaced"/>
</dbReference>
<dbReference type="InParanoid" id="A0A6P7GA76"/>
<name>A0A6P7GA76_DIAVI</name>
<dbReference type="PANTHER" id="PTHR45877:SF2">
    <property type="entry name" value="E3 UBIQUITIN-PROTEIN LIGASE SINA-RELATED"/>
    <property type="match status" value="1"/>
</dbReference>
<evidence type="ECO:0000313" key="6">
    <source>
        <dbReference type="EnsemblMetazoa" id="XP_028146044.1"/>
    </source>
</evidence>
<reference evidence="6" key="2">
    <citation type="submission" date="2025-05" db="UniProtKB">
        <authorList>
            <consortium name="EnsemblMetazoa"/>
        </authorList>
    </citation>
    <scope>IDENTIFICATION</scope>
</reference>
<protein>
    <submittedName>
        <fullName evidence="8">Uncharacterized protein LOC114339586</fullName>
    </submittedName>
</protein>
<accession>A0A6P7GA76</accession>
<dbReference type="GO" id="GO:0008270">
    <property type="term" value="F:zinc ion binding"/>
    <property type="evidence" value="ECO:0007669"/>
    <property type="project" value="UniProtKB-KW"/>
</dbReference>
<dbReference type="Gene3D" id="3.30.40.10">
    <property type="entry name" value="Zinc/RING finger domain, C3HC4 (zinc finger)"/>
    <property type="match status" value="1"/>
</dbReference>
<keyword evidence="3" id="KW-0862">Zinc</keyword>
<dbReference type="GO" id="GO:0005737">
    <property type="term" value="C:cytoplasm"/>
    <property type="evidence" value="ECO:0007669"/>
    <property type="project" value="TreeGrafter"/>
</dbReference>
<organism evidence="8">
    <name type="scientific">Diabrotica virgifera virgifera</name>
    <name type="common">western corn rootworm</name>
    <dbReference type="NCBI Taxonomy" id="50390"/>
    <lineage>
        <taxon>Eukaryota</taxon>
        <taxon>Metazoa</taxon>
        <taxon>Ecdysozoa</taxon>
        <taxon>Arthropoda</taxon>
        <taxon>Hexapoda</taxon>
        <taxon>Insecta</taxon>
        <taxon>Pterygota</taxon>
        <taxon>Neoptera</taxon>
        <taxon>Endopterygota</taxon>
        <taxon>Coleoptera</taxon>
        <taxon>Polyphaga</taxon>
        <taxon>Cucujiformia</taxon>
        <taxon>Chrysomeloidea</taxon>
        <taxon>Chrysomelidae</taxon>
        <taxon>Galerucinae</taxon>
        <taxon>Diabroticina</taxon>
        <taxon>Diabroticites</taxon>
        <taxon>Diabrotica</taxon>
    </lineage>
</organism>
<keyword evidence="7" id="KW-1185">Reference proteome</keyword>
<dbReference type="GO" id="GO:0061630">
    <property type="term" value="F:ubiquitin protein ligase activity"/>
    <property type="evidence" value="ECO:0007669"/>
    <property type="project" value="TreeGrafter"/>
</dbReference>
<dbReference type="InterPro" id="IPR013087">
    <property type="entry name" value="Znf_C2H2_type"/>
</dbReference>
<dbReference type="PANTHER" id="PTHR45877">
    <property type="entry name" value="E3 UBIQUITIN-PROTEIN LIGASE SIAH2"/>
    <property type="match status" value="1"/>
</dbReference>